<dbReference type="AlphaFoldDB" id="A0A6P8ZPT0"/>
<evidence type="ECO:0000313" key="3">
    <source>
        <dbReference type="RefSeq" id="XP_034244639.1"/>
    </source>
</evidence>
<feature type="domain" description="JmjC" evidence="1">
    <location>
        <begin position="219"/>
        <end position="392"/>
    </location>
</feature>
<dbReference type="GO" id="GO:0010468">
    <property type="term" value="P:regulation of gene expression"/>
    <property type="evidence" value="ECO:0007669"/>
    <property type="project" value="TreeGrafter"/>
</dbReference>
<evidence type="ECO:0000259" key="1">
    <source>
        <dbReference type="PROSITE" id="PS51184"/>
    </source>
</evidence>
<name>A0A6P8ZPT0_THRPL</name>
<dbReference type="GO" id="GO:0051864">
    <property type="term" value="F:histone H3K36 demethylase activity"/>
    <property type="evidence" value="ECO:0007669"/>
    <property type="project" value="TreeGrafter"/>
</dbReference>
<dbReference type="SUPFAM" id="SSF51197">
    <property type="entry name" value="Clavaminate synthase-like"/>
    <property type="match status" value="1"/>
</dbReference>
<dbReference type="Gene3D" id="2.60.120.650">
    <property type="entry name" value="Cupin"/>
    <property type="match status" value="1"/>
</dbReference>
<dbReference type="Proteomes" id="UP000515158">
    <property type="component" value="Unplaced"/>
</dbReference>
<dbReference type="PANTHER" id="PTHR10694">
    <property type="entry name" value="LYSINE-SPECIFIC DEMETHYLASE"/>
    <property type="match status" value="1"/>
</dbReference>
<dbReference type="GO" id="GO:0000785">
    <property type="term" value="C:chromatin"/>
    <property type="evidence" value="ECO:0007669"/>
    <property type="project" value="TreeGrafter"/>
</dbReference>
<dbReference type="PROSITE" id="PS51184">
    <property type="entry name" value="JMJC"/>
    <property type="match status" value="1"/>
</dbReference>
<sequence length="529" mass="60000">MASIFTVSENDLFHFDSFCDSKYEDVNCQKYGFFKIKLDESCAGQSTSLDEFKKMFSIKCLKSVQRFLPLRNPDVKSLYGTAAVPTYAWQQKCYMDSLLGDTTNFQVSSNCCMQELENGEEALLTHIFDEVSRHSVTMHNKSKDSLNTVRKRAQSLKKAFEKRQSLRNIPSLVGRKSAFAIAMKFERVTHSSSSCRCNLCALTYDQPSVETGIFYCLGIEENQDDYVLTTANFAMSQLCFSNMLSDLDSMYAGVSYPKLYLGGVHSFIPLHIEDLSLWSFNFLLHGYPKLWMIIPPTSVSRLTDALQMRGELGYVSWCRNILNHKFFLPTLQFLKEENIPFELVIQYAGEGIVLLPNCAHAGWNLGTNLSEACNFGTNKWIPYGCVSLQCNCKPDSVHADLSDVIAVHQPSLLNAYRNRNGIVEIKDQYFQKSTIIRRMDLIVEPSVTQEKSAACVSFEPVSAPDPDAMLGTLPVLQANKSRVKCPVCNVSWASVQKFNMKTHLKKYHRPRINEEAVRKFTEQYSISLN</sequence>
<dbReference type="RefSeq" id="XP_034244639.1">
    <property type="nucleotide sequence ID" value="XM_034388748.1"/>
</dbReference>
<dbReference type="GeneID" id="117647170"/>
<evidence type="ECO:0000313" key="2">
    <source>
        <dbReference type="Proteomes" id="UP000515158"/>
    </source>
</evidence>
<proteinExistence type="predicted"/>
<organism evidence="3">
    <name type="scientific">Thrips palmi</name>
    <name type="common">Melon thrips</name>
    <dbReference type="NCBI Taxonomy" id="161013"/>
    <lineage>
        <taxon>Eukaryota</taxon>
        <taxon>Metazoa</taxon>
        <taxon>Ecdysozoa</taxon>
        <taxon>Arthropoda</taxon>
        <taxon>Hexapoda</taxon>
        <taxon>Insecta</taxon>
        <taxon>Pterygota</taxon>
        <taxon>Neoptera</taxon>
        <taxon>Paraneoptera</taxon>
        <taxon>Thysanoptera</taxon>
        <taxon>Terebrantia</taxon>
        <taxon>Thripoidea</taxon>
        <taxon>Thripidae</taxon>
        <taxon>Thrips</taxon>
    </lineage>
</organism>
<dbReference type="KEGG" id="tpal:117647170"/>
<gene>
    <name evidence="3" type="primary">LOC117647170</name>
</gene>
<dbReference type="GO" id="GO:0032454">
    <property type="term" value="F:histone H3K9 demethylase activity"/>
    <property type="evidence" value="ECO:0007669"/>
    <property type="project" value="TreeGrafter"/>
</dbReference>
<dbReference type="PANTHER" id="PTHR10694:SF7">
    <property type="entry name" value="[HISTONE H3]-TRIMETHYL-L-LYSINE(9) DEMETHYLASE"/>
    <property type="match status" value="1"/>
</dbReference>
<protein>
    <submittedName>
        <fullName evidence="3">Uncharacterized protein LOC117647170 isoform X1</fullName>
    </submittedName>
</protein>
<dbReference type="GO" id="GO:0005634">
    <property type="term" value="C:nucleus"/>
    <property type="evidence" value="ECO:0007669"/>
    <property type="project" value="TreeGrafter"/>
</dbReference>
<keyword evidence="2" id="KW-1185">Reference proteome</keyword>
<dbReference type="SMART" id="SM00558">
    <property type="entry name" value="JmjC"/>
    <property type="match status" value="1"/>
</dbReference>
<dbReference type="Pfam" id="PF02373">
    <property type="entry name" value="JmjC"/>
    <property type="match status" value="1"/>
</dbReference>
<reference evidence="3" key="1">
    <citation type="submission" date="2025-08" db="UniProtKB">
        <authorList>
            <consortium name="RefSeq"/>
        </authorList>
    </citation>
    <scope>IDENTIFICATION</scope>
    <source>
        <tissue evidence="3">Total insect</tissue>
    </source>
</reference>
<dbReference type="OrthoDB" id="1678912at2759"/>
<dbReference type="InParanoid" id="A0A6P8ZPT0"/>
<dbReference type="InterPro" id="IPR003347">
    <property type="entry name" value="JmjC_dom"/>
</dbReference>
<accession>A0A6P8ZPT0</accession>